<sequence length="554" mass="61428">MMQNASQVLAGALPTGSVASPSLLVTLQDSLKLASLPSFAAAYLDALKAPAAGEEQSWLSKPVLGSLLAVVATLLVVEQVVYRSKKAHLPGARWTIPVIGKFADSMNPRLDNYKKQWASGALSAVSVFNIFIVIASSNEYSRKILNSPNYAEPCLVASAKPILLKENWVFLHGKVHADYRKALNVLFTKKALSIYLPIQERIYRKYFKAWMNDSDPKAKPYMMPMRDLNMETSLRVFLGNYISDEGAQQISDKYWLITLALQLVNFPLAIPGTNVWNAIKARKIAMKHLTAAAGASKKRMAEGGEPDCLLDAWISEMIAARAGDGDEEKKRVLSREYSDHEIAMVVLSFLFASQDAMTSAIVYLFQLMADHPEILAKVREEQYRVRGGDVEGPTTLDMVDEMIYTRACIKESLRLMPPVIMVPYLAKKAFKISEDYTAPAGTMVIPSFWNSLHDDTVYPKPDEFIPERWMPLPEGGVPLAEQSPQNYMVWGSGPHKCIGVQYASMHLAAVIGSASVLMDWKHERTTESDEAQVLCTLFPKDGLPLKFSPRAASS</sequence>
<organism evidence="1 2">
    <name type="scientific">Naganishia vaughanmartiniae</name>
    <dbReference type="NCBI Taxonomy" id="1424756"/>
    <lineage>
        <taxon>Eukaryota</taxon>
        <taxon>Fungi</taxon>
        <taxon>Dikarya</taxon>
        <taxon>Basidiomycota</taxon>
        <taxon>Agaricomycotina</taxon>
        <taxon>Tremellomycetes</taxon>
        <taxon>Filobasidiales</taxon>
        <taxon>Filobasidiaceae</taxon>
        <taxon>Naganishia</taxon>
    </lineage>
</organism>
<accession>A0ACC2XKU0</accession>
<protein>
    <submittedName>
        <fullName evidence="1">Uncharacterized protein</fullName>
    </submittedName>
</protein>
<evidence type="ECO:0000313" key="2">
    <source>
        <dbReference type="Proteomes" id="UP001243375"/>
    </source>
</evidence>
<gene>
    <name evidence="1" type="ORF">QFC22_000847</name>
</gene>
<name>A0ACC2XKU0_9TREE</name>
<dbReference type="Proteomes" id="UP001243375">
    <property type="component" value="Unassembled WGS sequence"/>
</dbReference>
<dbReference type="EMBL" id="JASBWU010000002">
    <property type="protein sequence ID" value="KAJ9124054.1"/>
    <property type="molecule type" value="Genomic_DNA"/>
</dbReference>
<reference evidence="1" key="1">
    <citation type="submission" date="2023-04" db="EMBL/GenBank/DDBJ databases">
        <title>Draft Genome sequencing of Naganishia species isolated from polar environments using Oxford Nanopore Technology.</title>
        <authorList>
            <person name="Leo P."/>
            <person name="Venkateswaran K."/>
        </authorList>
    </citation>
    <scope>NUCLEOTIDE SEQUENCE</scope>
    <source>
        <strain evidence="1">MNA-CCFEE 5425</strain>
    </source>
</reference>
<proteinExistence type="predicted"/>
<comment type="caution">
    <text evidence="1">The sequence shown here is derived from an EMBL/GenBank/DDBJ whole genome shotgun (WGS) entry which is preliminary data.</text>
</comment>
<evidence type="ECO:0000313" key="1">
    <source>
        <dbReference type="EMBL" id="KAJ9124054.1"/>
    </source>
</evidence>
<keyword evidence="2" id="KW-1185">Reference proteome</keyword>